<organism evidence="1 2">
    <name type="scientific">Pseudoxanthomonas broegbernensis</name>
    <dbReference type="NCBI Taxonomy" id="83619"/>
    <lineage>
        <taxon>Bacteria</taxon>
        <taxon>Pseudomonadati</taxon>
        <taxon>Pseudomonadota</taxon>
        <taxon>Gammaproteobacteria</taxon>
        <taxon>Lysobacterales</taxon>
        <taxon>Lysobacteraceae</taxon>
        <taxon>Pseudoxanthomonas</taxon>
    </lineage>
</organism>
<comment type="caution">
    <text evidence="1">The sequence shown here is derived from an EMBL/GenBank/DDBJ whole genome shotgun (WGS) entry which is preliminary data.</text>
</comment>
<reference evidence="1 2" key="1">
    <citation type="submission" date="2017-10" db="EMBL/GenBank/DDBJ databases">
        <title>Whole genome sequencing of Pseudoxanthomonas broegbernensis DSM 12573(T).</title>
        <authorList>
            <person name="Kumar S."/>
            <person name="Bansal K."/>
            <person name="Kaur A."/>
            <person name="Patil P."/>
            <person name="Sharma S."/>
            <person name="Patil P.B."/>
        </authorList>
    </citation>
    <scope>NUCLEOTIDE SEQUENCE [LARGE SCALE GENOMIC DNA]</scope>
    <source>
        <strain evidence="1 2">DSM 12573</strain>
    </source>
</reference>
<proteinExistence type="predicted"/>
<protein>
    <submittedName>
        <fullName evidence="1">Uncharacterized protein</fullName>
    </submittedName>
</protein>
<evidence type="ECO:0000313" key="2">
    <source>
        <dbReference type="Proteomes" id="UP000462066"/>
    </source>
</evidence>
<evidence type="ECO:0000313" key="1">
    <source>
        <dbReference type="EMBL" id="KAF1687167.1"/>
    </source>
</evidence>
<dbReference type="Proteomes" id="UP000462066">
    <property type="component" value="Unassembled WGS sequence"/>
</dbReference>
<keyword evidence="2" id="KW-1185">Reference proteome</keyword>
<gene>
    <name evidence="1" type="ORF">B1992_04040</name>
</gene>
<dbReference type="EMBL" id="MWIP01000003">
    <property type="protein sequence ID" value="KAF1687167.1"/>
    <property type="molecule type" value="Genomic_DNA"/>
</dbReference>
<accession>A0A7V8GNP4</accession>
<dbReference type="RefSeq" id="WP_162310185.1">
    <property type="nucleotide sequence ID" value="NZ_JACHGU010000005.1"/>
</dbReference>
<dbReference type="AlphaFoldDB" id="A0A7V8GNP4"/>
<sequence>MPSAPDHAPSSGPSRLAAIHAAMRRLDPGADVALDPDNGRMKVLTVLPPDEVMRVLVELGEVAELLDEDADTAAPGGGGCGCGCSHR</sequence>
<name>A0A7V8GNP4_9GAMM</name>